<protein>
    <recommendedName>
        <fullName evidence="3">Non-homologous end joining protein Ku</fullName>
    </recommendedName>
</protein>
<keyword evidence="3" id="KW-0234">DNA repair</keyword>
<name>A0ABP6SQP2_9ACTN</name>
<dbReference type="Gene3D" id="2.40.290.10">
    <property type="match status" value="1"/>
</dbReference>
<keyword evidence="2 3" id="KW-0233">DNA recombination</keyword>
<dbReference type="SMART" id="SM00559">
    <property type="entry name" value="Ku78"/>
    <property type="match status" value="1"/>
</dbReference>
<dbReference type="RefSeq" id="WP_345726102.1">
    <property type="nucleotide sequence ID" value="NZ_BAAAYN010000002.1"/>
</dbReference>
<feature type="compositionally biased region" description="Basic residues" evidence="4">
    <location>
        <begin position="306"/>
        <end position="321"/>
    </location>
</feature>
<keyword evidence="1 3" id="KW-0238">DNA-binding</keyword>
<keyword evidence="7" id="KW-1185">Reference proteome</keyword>
<evidence type="ECO:0000256" key="2">
    <source>
        <dbReference type="ARBA" id="ARBA00023172"/>
    </source>
</evidence>
<evidence type="ECO:0000256" key="3">
    <source>
        <dbReference type="HAMAP-Rule" id="MF_01875"/>
    </source>
</evidence>
<dbReference type="NCBIfam" id="TIGR02772">
    <property type="entry name" value="Ku_bact"/>
    <property type="match status" value="1"/>
</dbReference>
<comment type="caution">
    <text evidence="6">The sequence shown here is derived from an EMBL/GenBank/DDBJ whole genome shotgun (WGS) entry which is preliminary data.</text>
</comment>
<comment type="function">
    <text evidence="3">With LigD forms a non-homologous end joining (NHEJ) DNA repair enzyme, which repairs dsDNA breaks with reduced fidelity. Binds linear dsDNA with 5'- and 3'- overhangs but not closed circular dsDNA nor ssDNA. Recruits and stimulates the ligase activity of LigD.</text>
</comment>
<dbReference type="InterPro" id="IPR009187">
    <property type="entry name" value="Prok_Ku"/>
</dbReference>
<organism evidence="6 7">
    <name type="scientific">Cryptosporangium minutisporangium</name>
    <dbReference type="NCBI Taxonomy" id="113569"/>
    <lineage>
        <taxon>Bacteria</taxon>
        <taxon>Bacillati</taxon>
        <taxon>Actinomycetota</taxon>
        <taxon>Actinomycetes</taxon>
        <taxon>Cryptosporangiales</taxon>
        <taxon>Cryptosporangiaceae</taxon>
        <taxon>Cryptosporangium</taxon>
    </lineage>
</organism>
<gene>
    <name evidence="3" type="primary">ku</name>
    <name evidence="6" type="ORF">GCM10020369_03210</name>
</gene>
<evidence type="ECO:0000259" key="5">
    <source>
        <dbReference type="SMART" id="SM00559"/>
    </source>
</evidence>
<evidence type="ECO:0000313" key="7">
    <source>
        <dbReference type="Proteomes" id="UP001501676"/>
    </source>
</evidence>
<comment type="subunit">
    <text evidence="3">Homodimer. Interacts with LigD.</text>
</comment>
<dbReference type="InterPro" id="IPR006164">
    <property type="entry name" value="DNA_bd_Ku70/Ku80"/>
</dbReference>
<accession>A0ABP6SQP2</accession>
<dbReference type="HAMAP" id="MF_01875">
    <property type="entry name" value="Prokaryotic_Ku"/>
    <property type="match status" value="1"/>
</dbReference>
<keyword evidence="3" id="KW-0227">DNA damage</keyword>
<dbReference type="Pfam" id="PF02735">
    <property type="entry name" value="Ku"/>
    <property type="match status" value="1"/>
</dbReference>
<reference evidence="7" key="1">
    <citation type="journal article" date="2019" name="Int. J. Syst. Evol. Microbiol.">
        <title>The Global Catalogue of Microorganisms (GCM) 10K type strain sequencing project: providing services to taxonomists for standard genome sequencing and annotation.</title>
        <authorList>
            <consortium name="The Broad Institute Genomics Platform"/>
            <consortium name="The Broad Institute Genome Sequencing Center for Infectious Disease"/>
            <person name="Wu L."/>
            <person name="Ma J."/>
        </authorList>
    </citation>
    <scope>NUCLEOTIDE SEQUENCE [LARGE SCALE GENOMIC DNA]</scope>
    <source>
        <strain evidence="7">JCM 9458</strain>
    </source>
</reference>
<dbReference type="PANTHER" id="PTHR41251">
    <property type="entry name" value="NON-HOMOLOGOUS END JOINING PROTEIN KU"/>
    <property type="match status" value="1"/>
</dbReference>
<evidence type="ECO:0000256" key="1">
    <source>
        <dbReference type="ARBA" id="ARBA00023125"/>
    </source>
</evidence>
<proteinExistence type="inferred from homology"/>
<feature type="domain" description="Ku" evidence="5">
    <location>
        <begin position="52"/>
        <end position="180"/>
    </location>
</feature>
<evidence type="ECO:0000256" key="4">
    <source>
        <dbReference type="SAM" id="MobiDB-lite"/>
    </source>
</evidence>
<dbReference type="EMBL" id="BAAAYN010000002">
    <property type="protein sequence ID" value="GAA3382220.1"/>
    <property type="molecule type" value="Genomic_DNA"/>
</dbReference>
<dbReference type="SUPFAM" id="SSF100939">
    <property type="entry name" value="SPOC domain-like"/>
    <property type="match status" value="1"/>
</dbReference>
<sequence>MRAIWKGVVSFGLVTIPIKLFSATEQHDVQLRQVHAADGGRIRYRRVCEAEDVEVPYSEIAKGYELPDGQVVVLDDEDFEKLPIASGRNIDVQKFVPSEQVDGLYLSKGYFLQADGPGAKPYVLLREALERAGTVALVKVALRQREALALLRPYGDVLLLQTMLWPDEIRDPAELAPDQDISVRPQEMQMAESYIQTLTGDLDMDEFSDDYAVALREVVDAKIQGHEVTQPEAPSESGGAVLDLMAALEASVAEAKRARGEAVGETRPAAKKTPAKASPQKSAPRKAAPKKAAASASSGSAGTRKSTAKKTATKSTAKKTAAKSTTARTTTKGTSQRKTA</sequence>
<dbReference type="InterPro" id="IPR016194">
    <property type="entry name" value="SPOC-like_C_dom_sf"/>
</dbReference>
<comment type="similarity">
    <text evidence="3">Belongs to the prokaryotic Ku family.</text>
</comment>
<dbReference type="PANTHER" id="PTHR41251:SF1">
    <property type="entry name" value="NON-HOMOLOGOUS END JOINING PROTEIN KU"/>
    <property type="match status" value="1"/>
</dbReference>
<feature type="region of interest" description="Disordered" evidence="4">
    <location>
        <begin position="258"/>
        <end position="340"/>
    </location>
</feature>
<dbReference type="Proteomes" id="UP001501676">
    <property type="component" value="Unassembled WGS sequence"/>
</dbReference>
<feature type="compositionally biased region" description="Low complexity" evidence="4">
    <location>
        <begin position="290"/>
        <end position="305"/>
    </location>
</feature>
<dbReference type="PIRSF" id="PIRSF006493">
    <property type="entry name" value="Prok_Ku"/>
    <property type="match status" value="1"/>
</dbReference>
<dbReference type="CDD" id="cd00789">
    <property type="entry name" value="KU_like"/>
    <property type="match status" value="1"/>
</dbReference>
<evidence type="ECO:0000313" key="6">
    <source>
        <dbReference type="EMBL" id="GAA3382220.1"/>
    </source>
</evidence>
<feature type="compositionally biased region" description="Low complexity" evidence="4">
    <location>
        <begin position="322"/>
        <end position="334"/>
    </location>
</feature>